<evidence type="ECO:0000256" key="1">
    <source>
        <dbReference type="SAM" id="MobiDB-lite"/>
    </source>
</evidence>
<name>A0A0V0XDX1_9BILA</name>
<comment type="caution">
    <text evidence="2">The sequence shown here is derived from an EMBL/GenBank/DDBJ whole genome shotgun (WGS) entry which is preliminary data.</text>
</comment>
<dbReference type="EMBL" id="JYDQ01005034">
    <property type="protein sequence ID" value="KRX86241.1"/>
    <property type="molecule type" value="Genomic_DNA"/>
</dbReference>
<feature type="region of interest" description="Disordered" evidence="1">
    <location>
        <begin position="1"/>
        <end position="38"/>
    </location>
</feature>
<proteinExistence type="predicted"/>
<gene>
    <name evidence="2" type="ORF">T12_12472</name>
</gene>
<dbReference type="Proteomes" id="UP000054783">
    <property type="component" value="Unassembled WGS sequence"/>
</dbReference>
<keyword evidence="3" id="KW-1185">Reference proteome</keyword>
<accession>A0A0V0XDX1</accession>
<evidence type="ECO:0000313" key="3">
    <source>
        <dbReference type="Proteomes" id="UP000054783"/>
    </source>
</evidence>
<sequence length="38" mass="3866">MSTRKLSALASTTIPRTVSSTPSPLITNHSSGATPLLA</sequence>
<dbReference type="AlphaFoldDB" id="A0A0V0XDX1"/>
<evidence type="ECO:0000313" key="2">
    <source>
        <dbReference type="EMBL" id="KRX86241.1"/>
    </source>
</evidence>
<reference evidence="2 3" key="1">
    <citation type="submission" date="2015-01" db="EMBL/GenBank/DDBJ databases">
        <title>Evolution of Trichinella species and genotypes.</title>
        <authorList>
            <person name="Korhonen P.K."/>
            <person name="Edoardo P."/>
            <person name="Giuseppe L.R."/>
            <person name="Gasser R.B."/>
        </authorList>
    </citation>
    <scope>NUCLEOTIDE SEQUENCE [LARGE SCALE GENOMIC DNA]</scope>
    <source>
        <strain evidence="2">ISS2496</strain>
    </source>
</reference>
<organism evidence="2 3">
    <name type="scientific">Trichinella patagoniensis</name>
    <dbReference type="NCBI Taxonomy" id="990121"/>
    <lineage>
        <taxon>Eukaryota</taxon>
        <taxon>Metazoa</taxon>
        <taxon>Ecdysozoa</taxon>
        <taxon>Nematoda</taxon>
        <taxon>Enoplea</taxon>
        <taxon>Dorylaimia</taxon>
        <taxon>Trichinellida</taxon>
        <taxon>Trichinellidae</taxon>
        <taxon>Trichinella</taxon>
    </lineage>
</organism>
<protein>
    <submittedName>
        <fullName evidence="2">Uncharacterized protein</fullName>
    </submittedName>
</protein>